<comment type="catalytic activity">
    <reaction evidence="9">
        <text>L-threonyl-[protein] + ATP = O-phospho-L-threonyl-[protein] + ADP + H(+)</text>
        <dbReference type="Rhea" id="RHEA:46608"/>
        <dbReference type="Rhea" id="RHEA-COMP:11060"/>
        <dbReference type="Rhea" id="RHEA-COMP:11605"/>
        <dbReference type="ChEBI" id="CHEBI:15378"/>
        <dbReference type="ChEBI" id="CHEBI:30013"/>
        <dbReference type="ChEBI" id="CHEBI:30616"/>
        <dbReference type="ChEBI" id="CHEBI:61977"/>
        <dbReference type="ChEBI" id="CHEBI:456216"/>
        <dbReference type="EC" id="2.7.11.24"/>
    </reaction>
</comment>
<dbReference type="InterPro" id="IPR050117">
    <property type="entry name" value="MAPK"/>
</dbReference>
<evidence type="ECO:0000256" key="3">
    <source>
        <dbReference type="ARBA" id="ARBA00022741"/>
    </source>
</evidence>
<dbReference type="EMBL" id="BRYA01000313">
    <property type="protein sequence ID" value="GMI46804.1"/>
    <property type="molecule type" value="Genomic_DNA"/>
</dbReference>
<feature type="compositionally biased region" description="Polar residues" evidence="10">
    <location>
        <begin position="189"/>
        <end position="204"/>
    </location>
</feature>
<dbReference type="GO" id="GO:0004707">
    <property type="term" value="F:MAP kinase activity"/>
    <property type="evidence" value="ECO:0007669"/>
    <property type="project" value="UniProtKB-EC"/>
</dbReference>
<dbReference type="CDD" id="cd07834">
    <property type="entry name" value="STKc_MAPK"/>
    <property type="match status" value="1"/>
</dbReference>
<dbReference type="Gene3D" id="3.30.200.20">
    <property type="entry name" value="Phosphorylase Kinase, domain 1"/>
    <property type="match status" value="2"/>
</dbReference>
<protein>
    <recommendedName>
        <fullName evidence="9">Mitogen-activated protein kinase</fullName>
        <ecNumber evidence="9">2.7.11.24</ecNumber>
    </recommendedName>
</protein>
<dbReference type="PROSITE" id="PS50011">
    <property type="entry name" value="PROTEIN_KINASE_DOM"/>
    <property type="match status" value="1"/>
</dbReference>
<dbReference type="FunFam" id="3.30.200.20:FF:000046">
    <property type="entry name" value="Mitogen-activated protein kinase"/>
    <property type="match status" value="1"/>
</dbReference>
<evidence type="ECO:0000256" key="2">
    <source>
        <dbReference type="ARBA" id="ARBA00022679"/>
    </source>
</evidence>
<evidence type="ECO:0000313" key="13">
    <source>
        <dbReference type="Proteomes" id="UP001165065"/>
    </source>
</evidence>
<reference evidence="13" key="1">
    <citation type="journal article" date="2023" name="Commun. Biol.">
        <title>Genome analysis of Parmales, the sister group of diatoms, reveals the evolutionary specialization of diatoms from phago-mixotrophs to photoautotrophs.</title>
        <authorList>
            <person name="Ban H."/>
            <person name="Sato S."/>
            <person name="Yoshikawa S."/>
            <person name="Yamada K."/>
            <person name="Nakamura Y."/>
            <person name="Ichinomiya M."/>
            <person name="Sato N."/>
            <person name="Blanc-Mathieu R."/>
            <person name="Endo H."/>
            <person name="Kuwata A."/>
            <person name="Ogata H."/>
        </authorList>
    </citation>
    <scope>NUCLEOTIDE SEQUENCE [LARGE SCALE GENOMIC DNA]</scope>
</reference>
<feature type="compositionally biased region" description="Polar residues" evidence="10">
    <location>
        <begin position="93"/>
        <end position="106"/>
    </location>
</feature>
<feature type="compositionally biased region" description="Low complexity" evidence="10">
    <location>
        <begin position="133"/>
        <end position="181"/>
    </location>
</feature>
<evidence type="ECO:0000256" key="9">
    <source>
        <dbReference type="RuleBase" id="RU361165"/>
    </source>
</evidence>
<keyword evidence="13" id="KW-1185">Reference proteome</keyword>
<keyword evidence="2 9" id="KW-0808">Transferase</keyword>
<feature type="compositionally biased region" description="Polar residues" evidence="10">
    <location>
        <begin position="18"/>
        <end position="28"/>
    </location>
</feature>
<dbReference type="SUPFAM" id="SSF56112">
    <property type="entry name" value="Protein kinase-like (PK-like)"/>
    <property type="match status" value="1"/>
</dbReference>
<dbReference type="AlphaFoldDB" id="A0A9W7GKY1"/>
<dbReference type="PANTHER" id="PTHR24055">
    <property type="entry name" value="MITOGEN-ACTIVATED PROTEIN KINASE"/>
    <property type="match status" value="1"/>
</dbReference>
<feature type="region of interest" description="Disordered" evidence="10">
    <location>
        <begin position="404"/>
        <end position="423"/>
    </location>
</feature>
<dbReference type="Gene3D" id="1.10.510.10">
    <property type="entry name" value="Transferase(Phosphotransferase) domain 1"/>
    <property type="match status" value="2"/>
</dbReference>
<dbReference type="Pfam" id="PF00069">
    <property type="entry name" value="Pkinase"/>
    <property type="match status" value="2"/>
</dbReference>
<dbReference type="EC" id="2.7.11.24" evidence="9"/>
<dbReference type="InterPro" id="IPR003527">
    <property type="entry name" value="MAP_kinase_CS"/>
</dbReference>
<comment type="caution">
    <text evidence="12">The sequence shown here is derived from an EMBL/GenBank/DDBJ whole genome shotgun (WGS) entry which is preliminary data.</text>
</comment>
<dbReference type="Proteomes" id="UP001165065">
    <property type="component" value="Unassembled WGS sequence"/>
</dbReference>
<feature type="region of interest" description="Disordered" evidence="10">
    <location>
        <begin position="1"/>
        <end position="204"/>
    </location>
</feature>
<evidence type="ECO:0000256" key="7">
    <source>
        <dbReference type="ARBA" id="ARBA00048679"/>
    </source>
</evidence>
<accession>A0A9W7GKY1</accession>
<comment type="activity regulation">
    <text evidence="9">Activated by threonine and tyrosine phosphorylation.</text>
</comment>
<name>A0A9W7GKY1_9STRA</name>
<keyword evidence="4 9" id="KW-0418">Kinase</keyword>
<keyword evidence="9" id="KW-0460">Magnesium</keyword>
<keyword evidence="1 9" id="KW-0723">Serine/threonine-protein kinase</keyword>
<evidence type="ECO:0000259" key="11">
    <source>
        <dbReference type="PROSITE" id="PS50011"/>
    </source>
</evidence>
<evidence type="ECO:0000256" key="10">
    <source>
        <dbReference type="SAM" id="MobiDB-lite"/>
    </source>
</evidence>
<feature type="domain" description="Protein kinase" evidence="11">
    <location>
        <begin position="218"/>
        <end position="578"/>
    </location>
</feature>
<evidence type="ECO:0000256" key="5">
    <source>
        <dbReference type="ARBA" id="ARBA00022840"/>
    </source>
</evidence>
<organism evidence="12 13">
    <name type="scientific">Triparma columacea</name>
    <dbReference type="NCBI Taxonomy" id="722753"/>
    <lineage>
        <taxon>Eukaryota</taxon>
        <taxon>Sar</taxon>
        <taxon>Stramenopiles</taxon>
        <taxon>Ochrophyta</taxon>
        <taxon>Bolidophyceae</taxon>
        <taxon>Parmales</taxon>
        <taxon>Triparmaceae</taxon>
        <taxon>Triparma</taxon>
    </lineage>
</organism>
<gene>
    <name evidence="12" type="ORF">TrCOL_g2489</name>
</gene>
<dbReference type="OrthoDB" id="192887at2759"/>
<comment type="similarity">
    <text evidence="9">Belongs to the protein kinase superfamily. Ser/Thr protein kinase family. MAP kinase subfamily.</text>
</comment>
<dbReference type="FunFam" id="1.10.510.10:FF:000405">
    <property type="entry name" value="Mitogen-activated protein kinase"/>
    <property type="match status" value="1"/>
</dbReference>
<dbReference type="GO" id="GO:0005524">
    <property type="term" value="F:ATP binding"/>
    <property type="evidence" value="ECO:0007669"/>
    <property type="project" value="UniProtKB-UniRule"/>
</dbReference>
<feature type="compositionally biased region" description="Low complexity" evidence="10">
    <location>
        <begin position="110"/>
        <end position="125"/>
    </location>
</feature>
<dbReference type="PROSITE" id="PS00108">
    <property type="entry name" value="PROTEIN_KINASE_ST"/>
    <property type="match status" value="1"/>
</dbReference>
<evidence type="ECO:0000256" key="6">
    <source>
        <dbReference type="ARBA" id="ARBA00047899"/>
    </source>
</evidence>
<keyword evidence="3 8" id="KW-0547">Nucleotide-binding</keyword>
<evidence type="ECO:0000256" key="8">
    <source>
        <dbReference type="PROSITE-ProRule" id="PRU10141"/>
    </source>
</evidence>
<evidence type="ECO:0000256" key="1">
    <source>
        <dbReference type="ARBA" id="ARBA00022527"/>
    </source>
</evidence>
<comment type="catalytic activity">
    <reaction evidence="6">
        <text>L-threonyl-[protein] + ATP = O-phospho-L-threonyl-[protein] + ADP + H(+)</text>
        <dbReference type="Rhea" id="RHEA:46608"/>
        <dbReference type="Rhea" id="RHEA-COMP:11060"/>
        <dbReference type="Rhea" id="RHEA-COMP:11605"/>
        <dbReference type="ChEBI" id="CHEBI:15378"/>
        <dbReference type="ChEBI" id="CHEBI:30013"/>
        <dbReference type="ChEBI" id="CHEBI:30616"/>
        <dbReference type="ChEBI" id="CHEBI:61977"/>
        <dbReference type="ChEBI" id="CHEBI:456216"/>
        <dbReference type="EC" id="2.7.11.1"/>
    </reaction>
</comment>
<dbReference type="InterPro" id="IPR017441">
    <property type="entry name" value="Protein_kinase_ATP_BS"/>
</dbReference>
<dbReference type="InterPro" id="IPR008271">
    <property type="entry name" value="Ser/Thr_kinase_AS"/>
</dbReference>
<sequence>MKGKSQNVEDPPIGGSTGQSAGSYNHSDNSQDDQKPLSDKVGVVSYSSPASNSDGSVKDGRGGGKRSRDHLTANPNASATPPSKRERILKKSVSWNSGDQEETIPTPNLADSATTSTPSSSLPTTPAEPPTPEMNAATPSATPAATSTTTTTTTSTAAAASTTTSSSSTATSAATSSTTASFHDAATPRPNNQGTAPQRTAKSTLGNDFTTWEVGSRYKLQRILGHGSYGEVAQAIDLKRKAGQPEFVAIKRINGIFDQEIDAKRIYREMFILRRLRAHSCIIRLIDVISPASADSFNDLYLVFEYVDTDLYKLIMSPQYLSTEHIRHFLYELLIGLHYIHKSSVIHRDLKPANILLNEDCSLKICDFGLARVVSAAAIQSNTNSTAPGASGSHLPLSAATVPHTPTGGAAASPEGSAPRPSLTRQLTKHVVTRWYRAPELILLQDYTSAVDIWSLGCIFAELLSMQEGSIADYQNRQPLFPGKSCFPLSADRPTSYADQVDQLNVIFDVIGTPSEEDVASIGNVGDYLKKLKRKKSKDLSSLYNAADKDAIKLLEMMLQFNPSKRCTVEEALEHSFFKEIRKKEKEIQPDETISMEFLESEDFTIDKLKRHIYSEAQNWRSDD</sequence>
<dbReference type="InterPro" id="IPR000719">
    <property type="entry name" value="Prot_kinase_dom"/>
</dbReference>
<comment type="cofactor">
    <cofactor evidence="9">
        <name>Mg(2+)</name>
        <dbReference type="ChEBI" id="CHEBI:18420"/>
    </cofactor>
</comment>
<proteinExistence type="inferred from homology"/>
<dbReference type="FunFam" id="1.10.510.10:FF:000613">
    <property type="entry name" value="Mitogen-activated protein kinase"/>
    <property type="match status" value="1"/>
</dbReference>
<keyword evidence="5 8" id="KW-0067">ATP-binding</keyword>
<evidence type="ECO:0000313" key="12">
    <source>
        <dbReference type="EMBL" id="GMI46804.1"/>
    </source>
</evidence>
<dbReference type="InterPro" id="IPR011009">
    <property type="entry name" value="Kinase-like_dom_sf"/>
</dbReference>
<dbReference type="SMART" id="SM00220">
    <property type="entry name" value="S_TKc"/>
    <property type="match status" value="1"/>
</dbReference>
<feature type="compositionally biased region" description="Low complexity" evidence="10">
    <location>
        <begin position="408"/>
        <end position="422"/>
    </location>
</feature>
<dbReference type="PROSITE" id="PS00107">
    <property type="entry name" value="PROTEIN_KINASE_ATP"/>
    <property type="match status" value="1"/>
</dbReference>
<dbReference type="PROSITE" id="PS01351">
    <property type="entry name" value="MAPK"/>
    <property type="match status" value="1"/>
</dbReference>
<evidence type="ECO:0000256" key="4">
    <source>
        <dbReference type="ARBA" id="ARBA00022777"/>
    </source>
</evidence>
<feature type="binding site" evidence="8">
    <location>
        <position position="251"/>
    </location>
    <ligand>
        <name>ATP</name>
        <dbReference type="ChEBI" id="CHEBI:30616"/>
    </ligand>
</feature>
<comment type="catalytic activity">
    <reaction evidence="7">
        <text>L-seryl-[protein] + ATP = O-phospho-L-seryl-[protein] + ADP + H(+)</text>
        <dbReference type="Rhea" id="RHEA:17989"/>
        <dbReference type="Rhea" id="RHEA-COMP:9863"/>
        <dbReference type="Rhea" id="RHEA-COMP:11604"/>
        <dbReference type="ChEBI" id="CHEBI:15378"/>
        <dbReference type="ChEBI" id="CHEBI:29999"/>
        <dbReference type="ChEBI" id="CHEBI:30616"/>
        <dbReference type="ChEBI" id="CHEBI:83421"/>
        <dbReference type="ChEBI" id="CHEBI:456216"/>
        <dbReference type="EC" id="2.7.11.1"/>
    </reaction>
</comment>